<dbReference type="AlphaFoldDB" id="A0A1V8TDQ2"/>
<protein>
    <submittedName>
        <fullName evidence="2">Uncharacterized protein</fullName>
    </submittedName>
</protein>
<dbReference type="Proteomes" id="UP000192596">
    <property type="component" value="Unassembled WGS sequence"/>
</dbReference>
<dbReference type="STRING" id="1507870.A0A1V8TDQ2"/>
<proteinExistence type="predicted"/>
<dbReference type="OrthoDB" id="265717at2759"/>
<evidence type="ECO:0000313" key="3">
    <source>
        <dbReference type="Proteomes" id="UP000192596"/>
    </source>
</evidence>
<comment type="caution">
    <text evidence="2">The sequence shown here is derived from an EMBL/GenBank/DDBJ whole genome shotgun (WGS) entry which is preliminary data.</text>
</comment>
<accession>A0A1V8TDQ2</accession>
<evidence type="ECO:0000256" key="1">
    <source>
        <dbReference type="SAM" id="MobiDB-lite"/>
    </source>
</evidence>
<dbReference type="EMBL" id="NAJO01000010">
    <property type="protein sequence ID" value="OQO09510.1"/>
    <property type="molecule type" value="Genomic_DNA"/>
</dbReference>
<keyword evidence="3" id="KW-1185">Reference proteome</keyword>
<dbReference type="InParanoid" id="A0A1V8TDQ2"/>
<feature type="region of interest" description="Disordered" evidence="1">
    <location>
        <begin position="286"/>
        <end position="307"/>
    </location>
</feature>
<name>A0A1V8TDQ2_9PEZI</name>
<sequence length="620" mass="68401">MSTPINDPFVGFDNDFDPDLNFDFDGFYAPESQIQDASTSINGSPVQMGPQISDEILDLPTPALPGPHASSGIHGQNLDPWLLSIEQQAAPAQDRVPTETGVNQTVITNDYTPLPAAEETSVSAEVYTISRSEMYTGHPGFTNEIIDAFNIPSPIFPIDHQLNIGSTQPILSNMQNTQYAPTAPMYGAQGASNMQPSRPSSSDMEMGIFQTDTGLLDLSDLNDGDHLFSHSQTAAAPMAPFEFHHRQGEPYSHGSQMQHDPLYLGTVPDRLQHQSGASNMATRETISSQSAFSTGPSAKRPATAMSSYELPQSATRVKRDCADCGKVFYNSQDISGLRCTRCQTKFIKNTASHTNYEYDPEMEADDAKALLHPQMPPLNHPNDDVDVQRWLSADYMQALCEAVSTPYTENDTQCRAQQTKMNKKPFDSDQYRSNLVNARLRILFETAVSYHAGGPTYYDIGGDNNGYGEDKNPTFSQRLNHIIRLLRRNKDIAMDVIEGRGVTALVKNPDKYERRKRDNKKSNDTKAFLQEKGKRLQAIEERTASRSVVPAPVVQSVEGATGGVHVSTDGREGMDFSGTASDDLWQYYEGQQAELGLGAAEPEVYQGPEGYHAWQRDGPY</sequence>
<feature type="compositionally biased region" description="Polar residues" evidence="1">
    <location>
        <begin position="286"/>
        <end position="296"/>
    </location>
</feature>
<reference evidence="3" key="1">
    <citation type="submission" date="2017-03" db="EMBL/GenBank/DDBJ databases">
        <title>Genomes of endolithic fungi from Antarctica.</title>
        <authorList>
            <person name="Coleine C."/>
            <person name="Masonjones S."/>
            <person name="Stajich J.E."/>
        </authorList>
    </citation>
    <scope>NUCLEOTIDE SEQUENCE [LARGE SCALE GENOMIC DNA]</scope>
    <source>
        <strain evidence="3">CCFEE 5527</strain>
    </source>
</reference>
<gene>
    <name evidence="2" type="ORF">B0A48_04912</name>
</gene>
<organism evidence="2 3">
    <name type="scientific">Cryoendolithus antarcticus</name>
    <dbReference type="NCBI Taxonomy" id="1507870"/>
    <lineage>
        <taxon>Eukaryota</taxon>
        <taxon>Fungi</taxon>
        <taxon>Dikarya</taxon>
        <taxon>Ascomycota</taxon>
        <taxon>Pezizomycotina</taxon>
        <taxon>Dothideomycetes</taxon>
        <taxon>Dothideomycetidae</taxon>
        <taxon>Cladosporiales</taxon>
        <taxon>Cladosporiaceae</taxon>
        <taxon>Cryoendolithus</taxon>
    </lineage>
</organism>
<evidence type="ECO:0000313" key="2">
    <source>
        <dbReference type="EMBL" id="OQO09510.1"/>
    </source>
</evidence>